<keyword evidence="1" id="KW-0472">Membrane</keyword>
<keyword evidence="1" id="KW-0812">Transmembrane</keyword>
<dbReference type="InterPro" id="IPR045339">
    <property type="entry name" value="DUF6534"/>
</dbReference>
<gene>
    <name evidence="3" type="ORF">GYMLUDRAFT_251692</name>
</gene>
<dbReference type="HOGENOM" id="CLU_1256148_0_0_1"/>
<dbReference type="Pfam" id="PF20152">
    <property type="entry name" value="DUF6534"/>
    <property type="match status" value="1"/>
</dbReference>
<feature type="domain" description="DUF6534" evidence="2">
    <location>
        <begin position="55"/>
        <end position="142"/>
    </location>
</feature>
<feature type="transmembrane region" description="Helical" evidence="1">
    <location>
        <begin position="6"/>
        <end position="30"/>
    </location>
</feature>
<accession>A0A0D0C1Z0</accession>
<dbReference type="EMBL" id="KN834853">
    <property type="protein sequence ID" value="KIK51842.1"/>
    <property type="molecule type" value="Genomic_DNA"/>
</dbReference>
<name>A0A0D0C1Z0_9AGAR</name>
<dbReference type="AlphaFoldDB" id="A0A0D0C1Z0"/>
<proteinExistence type="predicted"/>
<sequence>MPSSLGAVYITVVVAAALLGVSGLQGWYYFSHQKDGWIIQTLVAANLSFDFASQVLVTYTGFVYLVTLFQKNINLEKESLGAQTLDRVSNFSSLANVIFKIELPFNGLTILAAPNTFIYMSFFFAMGRFYSNSLLASLNARKMVRQTAQAEHTSFAADSDNISPSHCENRNSALIFRHSKTTTIDNIRTLFTSREEASDLDSEMGVNLEPAEDLSEIVLA</sequence>
<organism evidence="3 4">
    <name type="scientific">Collybiopsis luxurians FD-317 M1</name>
    <dbReference type="NCBI Taxonomy" id="944289"/>
    <lineage>
        <taxon>Eukaryota</taxon>
        <taxon>Fungi</taxon>
        <taxon>Dikarya</taxon>
        <taxon>Basidiomycota</taxon>
        <taxon>Agaricomycotina</taxon>
        <taxon>Agaricomycetes</taxon>
        <taxon>Agaricomycetidae</taxon>
        <taxon>Agaricales</taxon>
        <taxon>Marasmiineae</taxon>
        <taxon>Omphalotaceae</taxon>
        <taxon>Collybiopsis</taxon>
        <taxon>Collybiopsis luxurians</taxon>
    </lineage>
</organism>
<dbReference type="Proteomes" id="UP000053593">
    <property type="component" value="Unassembled WGS sequence"/>
</dbReference>
<evidence type="ECO:0000313" key="3">
    <source>
        <dbReference type="EMBL" id="KIK51842.1"/>
    </source>
</evidence>
<feature type="transmembrane region" description="Helical" evidence="1">
    <location>
        <begin position="42"/>
        <end position="66"/>
    </location>
</feature>
<evidence type="ECO:0000313" key="4">
    <source>
        <dbReference type="Proteomes" id="UP000053593"/>
    </source>
</evidence>
<evidence type="ECO:0000256" key="1">
    <source>
        <dbReference type="SAM" id="Phobius"/>
    </source>
</evidence>
<keyword evidence="1" id="KW-1133">Transmembrane helix</keyword>
<keyword evidence="4" id="KW-1185">Reference proteome</keyword>
<reference evidence="3 4" key="1">
    <citation type="submission" date="2014-04" db="EMBL/GenBank/DDBJ databases">
        <title>Evolutionary Origins and Diversification of the Mycorrhizal Mutualists.</title>
        <authorList>
            <consortium name="DOE Joint Genome Institute"/>
            <consortium name="Mycorrhizal Genomics Consortium"/>
            <person name="Kohler A."/>
            <person name="Kuo A."/>
            <person name="Nagy L.G."/>
            <person name="Floudas D."/>
            <person name="Copeland A."/>
            <person name="Barry K.W."/>
            <person name="Cichocki N."/>
            <person name="Veneault-Fourrey C."/>
            <person name="LaButti K."/>
            <person name="Lindquist E.A."/>
            <person name="Lipzen A."/>
            <person name="Lundell T."/>
            <person name="Morin E."/>
            <person name="Murat C."/>
            <person name="Riley R."/>
            <person name="Ohm R."/>
            <person name="Sun H."/>
            <person name="Tunlid A."/>
            <person name="Henrissat B."/>
            <person name="Grigoriev I.V."/>
            <person name="Hibbett D.S."/>
            <person name="Martin F."/>
        </authorList>
    </citation>
    <scope>NUCLEOTIDE SEQUENCE [LARGE SCALE GENOMIC DNA]</scope>
    <source>
        <strain evidence="3 4">FD-317 M1</strain>
    </source>
</reference>
<evidence type="ECO:0000259" key="2">
    <source>
        <dbReference type="Pfam" id="PF20152"/>
    </source>
</evidence>
<dbReference type="OrthoDB" id="3263055at2759"/>
<protein>
    <recommendedName>
        <fullName evidence="2">DUF6534 domain-containing protein</fullName>
    </recommendedName>
</protein>